<evidence type="ECO:0000313" key="2">
    <source>
        <dbReference type="EMBL" id="MDT0441602.1"/>
    </source>
</evidence>
<dbReference type="SMART" id="SM00530">
    <property type="entry name" value="HTH_XRE"/>
    <property type="match status" value="1"/>
</dbReference>
<dbReference type="Gene3D" id="1.10.260.40">
    <property type="entry name" value="lambda repressor-like DNA-binding domains"/>
    <property type="match status" value="1"/>
</dbReference>
<feature type="domain" description="HTH cro/C1-type" evidence="1">
    <location>
        <begin position="18"/>
        <end position="71"/>
    </location>
</feature>
<dbReference type="RefSeq" id="WP_311615544.1">
    <property type="nucleotide sequence ID" value="NZ_JAVREV010000002.1"/>
</dbReference>
<dbReference type="PROSITE" id="PS50943">
    <property type="entry name" value="HTH_CROC1"/>
    <property type="match status" value="1"/>
</dbReference>
<evidence type="ECO:0000259" key="1">
    <source>
        <dbReference type="PROSITE" id="PS50943"/>
    </source>
</evidence>
<dbReference type="SUPFAM" id="SSF47413">
    <property type="entry name" value="lambda repressor-like DNA-binding domains"/>
    <property type="match status" value="1"/>
</dbReference>
<dbReference type="InterPro" id="IPR043917">
    <property type="entry name" value="DUF5753"/>
</dbReference>
<dbReference type="InterPro" id="IPR010982">
    <property type="entry name" value="Lambda_DNA-bd_dom_sf"/>
</dbReference>
<dbReference type="Pfam" id="PF13560">
    <property type="entry name" value="HTH_31"/>
    <property type="match status" value="1"/>
</dbReference>
<keyword evidence="3" id="KW-1185">Reference proteome</keyword>
<name>A0ABU2RXW7_9ACTN</name>
<dbReference type="Pfam" id="PF19054">
    <property type="entry name" value="DUF5753"/>
    <property type="match status" value="1"/>
</dbReference>
<dbReference type="InterPro" id="IPR001387">
    <property type="entry name" value="Cro/C1-type_HTH"/>
</dbReference>
<gene>
    <name evidence="2" type="ORF">RM779_03165</name>
</gene>
<evidence type="ECO:0000313" key="3">
    <source>
        <dbReference type="Proteomes" id="UP001183615"/>
    </source>
</evidence>
<proteinExistence type="predicted"/>
<comment type="caution">
    <text evidence="2">The sequence shown here is derived from an EMBL/GenBank/DDBJ whole genome shotgun (WGS) entry which is preliminary data.</text>
</comment>
<organism evidence="2 3">
    <name type="scientific">Streptomyces johnsoniae</name>
    <dbReference type="NCBI Taxonomy" id="3075532"/>
    <lineage>
        <taxon>Bacteria</taxon>
        <taxon>Bacillati</taxon>
        <taxon>Actinomycetota</taxon>
        <taxon>Actinomycetes</taxon>
        <taxon>Kitasatosporales</taxon>
        <taxon>Streptomycetaceae</taxon>
        <taxon>Streptomyces</taxon>
    </lineage>
</organism>
<sequence>MELINEGPDPADMLARHMRQFREARELSLRGLASALTYQYGYLGRVERREQVPSEALCAALDRFFGTVDLFRDLLEMAQDTSTRDYGEGIFRNEPRAERIQVFTSSLIPGLFQTEEYARTLFRATAPWEADEEIERRVTARMRRKRIFEREEPPFFWAIVDEAGLKRPVGGSRCMREQLASILRECQPQHVTVQVLPFGQGVHPMMGGSMSLLTLPTGSSLAYTESFSSGESADSPREVFKLTQRFDVVRAKALPEAESLDLIRTYLKDYEDAADS</sequence>
<protein>
    <submittedName>
        <fullName evidence="2">Helix-turn-helix transcriptional regulator</fullName>
    </submittedName>
</protein>
<dbReference type="EMBL" id="JAVREV010000002">
    <property type="protein sequence ID" value="MDT0441602.1"/>
    <property type="molecule type" value="Genomic_DNA"/>
</dbReference>
<accession>A0ABU2RXW7</accession>
<reference evidence="3" key="1">
    <citation type="submission" date="2023-07" db="EMBL/GenBank/DDBJ databases">
        <title>30 novel species of actinomycetes from the DSMZ collection.</title>
        <authorList>
            <person name="Nouioui I."/>
        </authorList>
    </citation>
    <scope>NUCLEOTIDE SEQUENCE [LARGE SCALE GENOMIC DNA]</scope>
    <source>
        <strain evidence="3">DSM 41886</strain>
    </source>
</reference>
<dbReference type="Proteomes" id="UP001183615">
    <property type="component" value="Unassembled WGS sequence"/>
</dbReference>